<dbReference type="Pfam" id="PF04542">
    <property type="entry name" value="Sigma70_r2"/>
    <property type="match status" value="1"/>
</dbReference>
<comment type="caution">
    <text evidence="7">The sequence shown here is derived from an EMBL/GenBank/DDBJ whole genome shotgun (WGS) entry which is preliminary data.</text>
</comment>
<reference evidence="8" key="1">
    <citation type="submission" date="2018-09" db="EMBL/GenBank/DDBJ databases">
        <authorList>
            <person name="Livingstone P.G."/>
            <person name="Whitworth D.E."/>
        </authorList>
    </citation>
    <scope>NUCLEOTIDE SEQUENCE [LARGE SCALE GENOMIC DNA]</scope>
    <source>
        <strain evidence="8">CA040B</strain>
    </source>
</reference>
<organism evidence="7 8">
    <name type="scientific">Corallococcus sicarius</name>
    <dbReference type="NCBI Taxonomy" id="2316726"/>
    <lineage>
        <taxon>Bacteria</taxon>
        <taxon>Pseudomonadati</taxon>
        <taxon>Myxococcota</taxon>
        <taxon>Myxococcia</taxon>
        <taxon>Myxococcales</taxon>
        <taxon>Cystobacterineae</taxon>
        <taxon>Myxococcaceae</taxon>
        <taxon>Corallococcus</taxon>
    </lineage>
</organism>
<evidence type="ECO:0000256" key="4">
    <source>
        <dbReference type="ARBA" id="ARBA00023125"/>
    </source>
</evidence>
<keyword evidence="2" id="KW-0805">Transcription regulation</keyword>
<dbReference type="EMBL" id="RAWG01000136">
    <property type="protein sequence ID" value="RKH40286.1"/>
    <property type="molecule type" value="Genomic_DNA"/>
</dbReference>
<dbReference type="GO" id="GO:0016987">
    <property type="term" value="F:sigma factor activity"/>
    <property type="evidence" value="ECO:0007669"/>
    <property type="project" value="UniProtKB-KW"/>
</dbReference>
<keyword evidence="5" id="KW-0804">Transcription</keyword>
<dbReference type="OrthoDB" id="9780326at2"/>
<gene>
    <name evidence="7" type="ORF">D7X12_21260</name>
</gene>
<dbReference type="Gene3D" id="1.10.10.10">
    <property type="entry name" value="Winged helix-like DNA-binding domain superfamily/Winged helix DNA-binding domain"/>
    <property type="match status" value="1"/>
</dbReference>
<comment type="similarity">
    <text evidence="1">Belongs to the sigma-70 factor family. ECF subfamily.</text>
</comment>
<dbReference type="RefSeq" id="WP_120627105.1">
    <property type="nucleotide sequence ID" value="NZ_RAWG01000136.1"/>
</dbReference>
<proteinExistence type="inferred from homology"/>
<dbReference type="GO" id="GO:0006352">
    <property type="term" value="P:DNA-templated transcription initiation"/>
    <property type="evidence" value="ECO:0007669"/>
    <property type="project" value="InterPro"/>
</dbReference>
<evidence type="ECO:0000256" key="2">
    <source>
        <dbReference type="ARBA" id="ARBA00023015"/>
    </source>
</evidence>
<dbReference type="InterPro" id="IPR039425">
    <property type="entry name" value="RNA_pol_sigma-70-like"/>
</dbReference>
<dbReference type="PANTHER" id="PTHR43133">
    <property type="entry name" value="RNA POLYMERASE ECF-TYPE SIGMA FACTO"/>
    <property type="match status" value="1"/>
</dbReference>
<name>A0A3A8N7N9_9BACT</name>
<evidence type="ECO:0000256" key="3">
    <source>
        <dbReference type="ARBA" id="ARBA00023082"/>
    </source>
</evidence>
<dbReference type="SUPFAM" id="SSF88946">
    <property type="entry name" value="Sigma2 domain of RNA polymerase sigma factors"/>
    <property type="match status" value="1"/>
</dbReference>
<sequence length="292" mass="33568">MKLRADNPFHPGYDTDGDRGLVERAVDGSKDALRELVSRHQPFVYNLALKMCGGREDAEDLTQEVFVKVITSLRTFRAESAFRTWLYRLTVNHLLKSRRRGMEVLVDDFETYFSAIAAVPDEALTPQELRDAGRSVEELRIRCTTGMLMCLDREQRITYVLGELFGVDHQLGGEILEISPGNFRVRLSRARKDLYSWMNQRCGLVNLANPCRCHKKTRSYVRSGAVDPEHLVFNTDYVDRIEALTRSESSEVIDTVEQLHQRVFLEHPLQVSRSKVVDEVLQNDTLRTFFGI</sequence>
<dbReference type="InterPro" id="IPR014284">
    <property type="entry name" value="RNA_pol_sigma-70_dom"/>
</dbReference>
<protein>
    <submittedName>
        <fullName evidence="7">RNA polymerase sigma factor</fullName>
    </submittedName>
</protein>
<dbReference type="Gene3D" id="1.10.1740.10">
    <property type="match status" value="1"/>
</dbReference>
<dbReference type="Proteomes" id="UP000273405">
    <property type="component" value="Unassembled WGS sequence"/>
</dbReference>
<feature type="domain" description="RNA polymerase sigma-70 region 2" evidence="6">
    <location>
        <begin position="36"/>
        <end position="100"/>
    </location>
</feature>
<dbReference type="NCBIfam" id="TIGR02937">
    <property type="entry name" value="sigma70-ECF"/>
    <property type="match status" value="1"/>
</dbReference>
<dbReference type="GO" id="GO:0003677">
    <property type="term" value="F:DNA binding"/>
    <property type="evidence" value="ECO:0007669"/>
    <property type="project" value="UniProtKB-KW"/>
</dbReference>
<evidence type="ECO:0000313" key="8">
    <source>
        <dbReference type="Proteomes" id="UP000273405"/>
    </source>
</evidence>
<evidence type="ECO:0000256" key="5">
    <source>
        <dbReference type="ARBA" id="ARBA00023163"/>
    </source>
</evidence>
<dbReference type="InterPro" id="IPR013324">
    <property type="entry name" value="RNA_pol_sigma_r3/r4-like"/>
</dbReference>
<evidence type="ECO:0000259" key="6">
    <source>
        <dbReference type="Pfam" id="PF04542"/>
    </source>
</evidence>
<keyword evidence="8" id="KW-1185">Reference proteome</keyword>
<keyword evidence="3" id="KW-0731">Sigma factor</keyword>
<dbReference type="InterPro" id="IPR036388">
    <property type="entry name" value="WH-like_DNA-bd_sf"/>
</dbReference>
<dbReference type="AlphaFoldDB" id="A0A3A8N7N9"/>
<dbReference type="PANTHER" id="PTHR43133:SF8">
    <property type="entry name" value="RNA POLYMERASE SIGMA FACTOR HI_1459-RELATED"/>
    <property type="match status" value="1"/>
</dbReference>
<dbReference type="InterPro" id="IPR007627">
    <property type="entry name" value="RNA_pol_sigma70_r2"/>
</dbReference>
<evidence type="ECO:0000313" key="7">
    <source>
        <dbReference type="EMBL" id="RKH40286.1"/>
    </source>
</evidence>
<dbReference type="SUPFAM" id="SSF88659">
    <property type="entry name" value="Sigma3 and sigma4 domains of RNA polymerase sigma factors"/>
    <property type="match status" value="1"/>
</dbReference>
<accession>A0A3A8N7N9</accession>
<dbReference type="InterPro" id="IPR013325">
    <property type="entry name" value="RNA_pol_sigma_r2"/>
</dbReference>
<evidence type="ECO:0000256" key="1">
    <source>
        <dbReference type="ARBA" id="ARBA00010641"/>
    </source>
</evidence>
<keyword evidence="4" id="KW-0238">DNA-binding</keyword>